<evidence type="ECO:0000313" key="3">
    <source>
        <dbReference type="Proteomes" id="UP000269721"/>
    </source>
</evidence>
<proteinExistence type="predicted"/>
<dbReference type="EMBL" id="KZ999199">
    <property type="protein sequence ID" value="RKO85312.1"/>
    <property type="molecule type" value="Genomic_DNA"/>
</dbReference>
<keyword evidence="3" id="KW-1185">Reference proteome</keyword>
<feature type="signal peptide" evidence="1">
    <location>
        <begin position="1"/>
        <end position="19"/>
    </location>
</feature>
<accession>A0A4P9W100</accession>
<dbReference type="AlphaFoldDB" id="A0A4P9W100"/>
<sequence>MWSIYPLLLCIFAFSTAQASCSYQPDATADGCYTKDQTCYFNLAEAAPFVLNYQVSATTTTTVTPTYTGTFTPTSSIITAAKGVYIEGLSILLVRNL</sequence>
<evidence type="ECO:0000256" key="1">
    <source>
        <dbReference type="SAM" id="SignalP"/>
    </source>
</evidence>
<evidence type="ECO:0000313" key="2">
    <source>
        <dbReference type="EMBL" id="RKO85312.1"/>
    </source>
</evidence>
<name>A0A4P9W100_9FUNG</name>
<protein>
    <submittedName>
        <fullName evidence="2">Uncharacterized protein</fullName>
    </submittedName>
</protein>
<organism evidence="2 3">
    <name type="scientific">Blyttiomyces helicus</name>
    <dbReference type="NCBI Taxonomy" id="388810"/>
    <lineage>
        <taxon>Eukaryota</taxon>
        <taxon>Fungi</taxon>
        <taxon>Fungi incertae sedis</taxon>
        <taxon>Chytridiomycota</taxon>
        <taxon>Chytridiomycota incertae sedis</taxon>
        <taxon>Chytridiomycetes</taxon>
        <taxon>Chytridiomycetes incertae sedis</taxon>
        <taxon>Blyttiomyces</taxon>
    </lineage>
</organism>
<dbReference type="Proteomes" id="UP000269721">
    <property type="component" value="Unassembled WGS sequence"/>
</dbReference>
<feature type="chain" id="PRO_5020255225" evidence="1">
    <location>
        <begin position="20"/>
        <end position="97"/>
    </location>
</feature>
<keyword evidence="1" id="KW-0732">Signal</keyword>
<reference evidence="3" key="1">
    <citation type="journal article" date="2018" name="Nat. Microbiol.">
        <title>Leveraging single-cell genomics to expand the fungal tree of life.</title>
        <authorList>
            <person name="Ahrendt S.R."/>
            <person name="Quandt C.A."/>
            <person name="Ciobanu D."/>
            <person name="Clum A."/>
            <person name="Salamov A."/>
            <person name="Andreopoulos B."/>
            <person name="Cheng J.F."/>
            <person name="Woyke T."/>
            <person name="Pelin A."/>
            <person name="Henrissat B."/>
            <person name="Reynolds N.K."/>
            <person name="Benny G.L."/>
            <person name="Smith M.E."/>
            <person name="James T.Y."/>
            <person name="Grigoriev I.V."/>
        </authorList>
    </citation>
    <scope>NUCLEOTIDE SEQUENCE [LARGE SCALE GENOMIC DNA]</scope>
</reference>
<gene>
    <name evidence="2" type="ORF">BDK51DRAFT_48133</name>
</gene>